<organism evidence="1 2">
    <name type="scientific">Oopsacas minuta</name>
    <dbReference type="NCBI Taxonomy" id="111878"/>
    <lineage>
        <taxon>Eukaryota</taxon>
        <taxon>Metazoa</taxon>
        <taxon>Porifera</taxon>
        <taxon>Hexactinellida</taxon>
        <taxon>Hexasterophora</taxon>
        <taxon>Lyssacinosida</taxon>
        <taxon>Leucopsacidae</taxon>
        <taxon>Oopsacas</taxon>
    </lineage>
</organism>
<protein>
    <submittedName>
        <fullName evidence="1">Transposase</fullName>
    </submittedName>
</protein>
<dbReference type="PANTHER" id="PTHR46060">
    <property type="entry name" value="MARINER MOS1 TRANSPOSASE-LIKE PROTEIN"/>
    <property type="match status" value="1"/>
</dbReference>
<dbReference type="InterPro" id="IPR052709">
    <property type="entry name" value="Transposase-MT_Hybrid"/>
</dbReference>
<dbReference type="PANTHER" id="PTHR46060:SF1">
    <property type="entry name" value="MARINER MOS1 TRANSPOSASE-LIKE PROTEIN"/>
    <property type="match status" value="1"/>
</dbReference>
<dbReference type="AlphaFoldDB" id="A0AAV7JBL8"/>
<reference evidence="1 2" key="1">
    <citation type="journal article" date="2023" name="BMC Biol.">
        <title>The compact genome of the sponge Oopsacas minuta (Hexactinellida) is lacking key metazoan core genes.</title>
        <authorList>
            <person name="Santini S."/>
            <person name="Schenkelaars Q."/>
            <person name="Jourda C."/>
            <person name="Duchesne M."/>
            <person name="Belahbib H."/>
            <person name="Rocher C."/>
            <person name="Selva M."/>
            <person name="Riesgo A."/>
            <person name="Vervoort M."/>
            <person name="Leys S.P."/>
            <person name="Kodjabachian L."/>
            <person name="Le Bivic A."/>
            <person name="Borchiellini C."/>
            <person name="Claverie J.M."/>
            <person name="Renard E."/>
        </authorList>
    </citation>
    <scope>NUCLEOTIDE SEQUENCE [LARGE SCALE GENOMIC DNA]</scope>
    <source>
        <strain evidence="1">SPO-2</strain>
    </source>
</reference>
<dbReference type="GO" id="GO:0003676">
    <property type="term" value="F:nucleic acid binding"/>
    <property type="evidence" value="ECO:0007669"/>
    <property type="project" value="InterPro"/>
</dbReference>
<evidence type="ECO:0000313" key="1">
    <source>
        <dbReference type="EMBL" id="KAI6646073.1"/>
    </source>
</evidence>
<comment type="caution">
    <text evidence="1">The sequence shown here is derived from an EMBL/GenBank/DDBJ whole genome shotgun (WGS) entry which is preliminary data.</text>
</comment>
<proteinExistence type="predicted"/>
<dbReference type="Gene3D" id="3.30.420.10">
    <property type="entry name" value="Ribonuclease H-like superfamily/Ribonuclease H"/>
    <property type="match status" value="1"/>
</dbReference>
<dbReference type="EMBL" id="JAKMXF010000363">
    <property type="protein sequence ID" value="KAI6646073.1"/>
    <property type="molecule type" value="Genomic_DNA"/>
</dbReference>
<accession>A0AAV7JBL8</accession>
<sequence>MKILIDDASSHAAKLTKSFLDVEGLELLPHPPYSPDLAQCDFGLFPKLKIYPQGKDFSTLQALGTGRTSTSIHPRRRVQKCVLQVGGKVRILCICRRRLL</sequence>
<name>A0AAV7JBL8_9METZ</name>
<gene>
    <name evidence="1" type="ORF">LOD99_9521</name>
</gene>
<evidence type="ECO:0000313" key="2">
    <source>
        <dbReference type="Proteomes" id="UP001165289"/>
    </source>
</evidence>
<dbReference type="Proteomes" id="UP001165289">
    <property type="component" value="Unassembled WGS sequence"/>
</dbReference>
<keyword evidence="2" id="KW-1185">Reference proteome</keyword>
<dbReference type="InterPro" id="IPR036397">
    <property type="entry name" value="RNaseH_sf"/>
</dbReference>